<dbReference type="EMBL" id="BPLR01007763">
    <property type="protein sequence ID" value="GIY19480.1"/>
    <property type="molecule type" value="Genomic_DNA"/>
</dbReference>
<proteinExistence type="predicted"/>
<reference evidence="1 2" key="1">
    <citation type="submission" date="2021-06" db="EMBL/GenBank/DDBJ databases">
        <title>Caerostris extrusa draft genome.</title>
        <authorList>
            <person name="Kono N."/>
            <person name="Arakawa K."/>
        </authorList>
    </citation>
    <scope>NUCLEOTIDE SEQUENCE [LARGE SCALE GENOMIC DNA]</scope>
</reference>
<dbReference type="Proteomes" id="UP001054945">
    <property type="component" value="Unassembled WGS sequence"/>
</dbReference>
<protein>
    <submittedName>
        <fullName evidence="1">Uncharacterized protein</fullName>
    </submittedName>
</protein>
<name>A0AAV4RDC3_CAEEX</name>
<organism evidence="1 2">
    <name type="scientific">Caerostris extrusa</name>
    <name type="common">Bark spider</name>
    <name type="synonym">Caerostris bankana</name>
    <dbReference type="NCBI Taxonomy" id="172846"/>
    <lineage>
        <taxon>Eukaryota</taxon>
        <taxon>Metazoa</taxon>
        <taxon>Ecdysozoa</taxon>
        <taxon>Arthropoda</taxon>
        <taxon>Chelicerata</taxon>
        <taxon>Arachnida</taxon>
        <taxon>Araneae</taxon>
        <taxon>Araneomorphae</taxon>
        <taxon>Entelegynae</taxon>
        <taxon>Araneoidea</taxon>
        <taxon>Araneidae</taxon>
        <taxon>Caerostris</taxon>
    </lineage>
</organism>
<evidence type="ECO:0000313" key="2">
    <source>
        <dbReference type="Proteomes" id="UP001054945"/>
    </source>
</evidence>
<keyword evidence="2" id="KW-1185">Reference proteome</keyword>
<dbReference type="AlphaFoldDB" id="A0AAV4RDC3"/>
<sequence length="103" mass="11530">MTLRPFSICVVNHPVRFRLFIAERNGGLPQPAPPGRSQLPLGLVHRPPETKCSLLQVQEGLAHGDRRLLHARQPTLLPVHYQQNPALHPRLAHGTVGDFPAYR</sequence>
<comment type="caution">
    <text evidence="1">The sequence shown here is derived from an EMBL/GenBank/DDBJ whole genome shotgun (WGS) entry which is preliminary data.</text>
</comment>
<evidence type="ECO:0000313" key="1">
    <source>
        <dbReference type="EMBL" id="GIY19480.1"/>
    </source>
</evidence>
<accession>A0AAV4RDC3</accession>
<gene>
    <name evidence="1" type="ORF">CEXT_113881</name>
</gene>